<evidence type="ECO:0000259" key="2">
    <source>
        <dbReference type="PROSITE" id="PS51898"/>
    </source>
</evidence>
<dbReference type="GO" id="GO:0003677">
    <property type="term" value="F:DNA binding"/>
    <property type="evidence" value="ECO:0007669"/>
    <property type="project" value="InterPro"/>
</dbReference>
<dbReference type="GO" id="GO:0015074">
    <property type="term" value="P:DNA integration"/>
    <property type="evidence" value="ECO:0007669"/>
    <property type="project" value="InterPro"/>
</dbReference>
<dbReference type="InterPro" id="IPR002104">
    <property type="entry name" value="Integrase_catalytic"/>
</dbReference>
<accession>A0A6I0F9V7</accession>
<keyword evidence="1" id="KW-0233">DNA recombination</keyword>
<dbReference type="GO" id="GO:0006310">
    <property type="term" value="P:DNA recombination"/>
    <property type="evidence" value="ECO:0007669"/>
    <property type="project" value="UniProtKB-KW"/>
</dbReference>
<organism evidence="3 4">
    <name type="scientific">Alkaliphilus pronyensis</name>
    <dbReference type="NCBI Taxonomy" id="1482732"/>
    <lineage>
        <taxon>Bacteria</taxon>
        <taxon>Bacillati</taxon>
        <taxon>Bacillota</taxon>
        <taxon>Clostridia</taxon>
        <taxon>Peptostreptococcales</taxon>
        <taxon>Natronincolaceae</taxon>
        <taxon>Alkaliphilus</taxon>
    </lineage>
</organism>
<dbReference type="Gene3D" id="1.10.443.10">
    <property type="entry name" value="Intergrase catalytic core"/>
    <property type="match status" value="1"/>
</dbReference>
<dbReference type="InterPro" id="IPR011010">
    <property type="entry name" value="DNA_brk_join_enz"/>
</dbReference>
<dbReference type="SUPFAM" id="SSF56349">
    <property type="entry name" value="DNA breaking-rejoining enzymes"/>
    <property type="match status" value="1"/>
</dbReference>
<keyword evidence="4" id="KW-1185">Reference proteome</keyword>
<sequence length="117" mass="13806">MLEILNKDELGRILSNVENIKHKAILYLVYSSGLRVESVVILKTCDINEDKKIIHVVQGKGRKDRYTLLSQVALDIVNIYKQIYEPEDWLFLGGKKEISLRKDQYKKYLREDVIKRR</sequence>
<gene>
    <name evidence="3" type="ORF">F8154_09820</name>
</gene>
<proteinExistence type="predicted"/>
<feature type="domain" description="Tyr recombinase" evidence="2">
    <location>
        <begin position="1"/>
        <end position="117"/>
    </location>
</feature>
<evidence type="ECO:0000313" key="3">
    <source>
        <dbReference type="EMBL" id="KAB3534078.1"/>
    </source>
</evidence>
<name>A0A6I0F9V7_9FIRM</name>
<dbReference type="OrthoDB" id="9801717at2"/>
<comment type="caution">
    <text evidence="3">The sequence shown here is derived from an EMBL/GenBank/DDBJ whole genome shotgun (WGS) entry which is preliminary data.</text>
</comment>
<reference evidence="3 4" key="1">
    <citation type="submission" date="2019-10" db="EMBL/GenBank/DDBJ databases">
        <title>Alkaliphilus serpentinus sp. nov. and Alkaliphilus pronyensis sp. nov., two novel anaerobic alkaliphilic species isolated from the serpentinized-hosted hydrothermal field of the Prony Bay (New Caledonia).</title>
        <authorList>
            <person name="Postec A."/>
        </authorList>
    </citation>
    <scope>NUCLEOTIDE SEQUENCE [LARGE SCALE GENOMIC DNA]</scope>
    <source>
        <strain evidence="3 4">LacV</strain>
    </source>
</reference>
<dbReference type="InterPro" id="IPR013762">
    <property type="entry name" value="Integrase-like_cat_sf"/>
</dbReference>
<evidence type="ECO:0000313" key="4">
    <source>
        <dbReference type="Proteomes" id="UP000432715"/>
    </source>
</evidence>
<protein>
    <submittedName>
        <fullName evidence="3">Tyrosine-type recombinase/integrase</fullName>
    </submittedName>
</protein>
<evidence type="ECO:0000256" key="1">
    <source>
        <dbReference type="ARBA" id="ARBA00023172"/>
    </source>
</evidence>
<dbReference type="PROSITE" id="PS51898">
    <property type="entry name" value="TYR_RECOMBINASE"/>
    <property type="match status" value="1"/>
</dbReference>
<dbReference type="Proteomes" id="UP000432715">
    <property type="component" value="Unassembled WGS sequence"/>
</dbReference>
<dbReference type="AlphaFoldDB" id="A0A6I0F9V7"/>
<dbReference type="Pfam" id="PF00589">
    <property type="entry name" value="Phage_integrase"/>
    <property type="match status" value="1"/>
</dbReference>
<dbReference type="EMBL" id="WBZC01000033">
    <property type="protein sequence ID" value="KAB3534078.1"/>
    <property type="molecule type" value="Genomic_DNA"/>
</dbReference>